<evidence type="ECO:0000256" key="2">
    <source>
        <dbReference type="ARBA" id="ARBA00022448"/>
    </source>
</evidence>
<feature type="transmembrane region" description="Helical" evidence="7">
    <location>
        <begin position="143"/>
        <end position="163"/>
    </location>
</feature>
<keyword evidence="5 7" id="KW-1133">Transmembrane helix</keyword>
<comment type="caution">
    <text evidence="9">The sequence shown here is derived from an EMBL/GenBank/DDBJ whole genome shotgun (WGS) entry which is preliminary data.</text>
</comment>
<dbReference type="GO" id="GO:0005886">
    <property type="term" value="C:plasma membrane"/>
    <property type="evidence" value="ECO:0007669"/>
    <property type="project" value="UniProtKB-SubCell"/>
</dbReference>
<evidence type="ECO:0000256" key="7">
    <source>
        <dbReference type="SAM" id="Phobius"/>
    </source>
</evidence>
<dbReference type="GO" id="GO:0022857">
    <property type="term" value="F:transmembrane transporter activity"/>
    <property type="evidence" value="ECO:0007669"/>
    <property type="project" value="InterPro"/>
</dbReference>
<dbReference type="AlphaFoldDB" id="A0A151AM99"/>
<dbReference type="Pfam" id="PF07690">
    <property type="entry name" value="MFS_1"/>
    <property type="match status" value="1"/>
</dbReference>
<keyword evidence="6 7" id="KW-0472">Membrane</keyword>
<reference evidence="9 10" key="1">
    <citation type="submission" date="2016-02" db="EMBL/GenBank/DDBJ databases">
        <title>Genome sequence of Clostridium colicanis DSM 13634.</title>
        <authorList>
            <person name="Poehlein A."/>
            <person name="Daniel R."/>
        </authorList>
    </citation>
    <scope>NUCLEOTIDE SEQUENCE [LARGE SCALE GENOMIC DNA]</scope>
    <source>
        <strain evidence="9 10">DSM 13634</strain>
    </source>
</reference>
<dbReference type="PANTHER" id="PTHR23517:SF2">
    <property type="entry name" value="MULTIDRUG RESISTANCE PROTEIN MDTH"/>
    <property type="match status" value="1"/>
</dbReference>
<evidence type="ECO:0000256" key="6">
    <source>
        <dbReference type="ARBA" id="ARBA00023136"/>
    </source>
</evidence>
<evidence type="ECO:0000256" key="4">
    <source>
        <dbReference type="ARBA" id="ARBA00022692"/>
    </source>
</evidence>
<dbReference type="STRING" id="1121305.CLCOL_15060"/>
<dbReference type="InterPro" id="IPR020846">
    <property type="entry name" value="MFS_dom"/>
</dbReference>
<evidence type="ECO:0000313" key="9">
    <source>
        <dbReference type="EMBL" id="KYH28775.1"/>
    </source>
</evidence>
<feature type="transmembrane region" description="Helical" evidence="7">
    <location>
        <begin position="52"/>
        <end position="70"/>
    </location>
</feature>
<dbReference type="CDD" id="cd17329">
    <property type="entry name" value="MFS_MdtH_MDR_like"/>
    <property type="match status" value="1"/>
</dbReference>
<evidence type="ECO:0000313" key="10">
    <source>
        <dbReference type="Proteomes" id="UP000075374"/>
    </source>
</evidence>
<keyword evidence="10" id="KW-1185">Reference proteome</keyword>
<feature type="transmembrane region" description="Helical" evidence="7">
    <location>
        <begin position="82"/>
        <end position="105"/>
    </location>
</feature>
<dbReference type="Gene3D" id="1.20.1250.20">
    <property type="entry name" value="MFS general substrate transporter like domains"/>
    <property type="match status" value="1"/>
</dbReference>
<dbReference type="PROSITE" id="PS50850">
    <property type="entry name" value="MFS"/>
    <property type="match status" value="1"/>
</dbReference>
<feature type="transmembrane region" description="Helical" evidence="7">
    <location>
        <begin position="111"/>
        <end position="131"/>
    </location>
</feature>
<dbReference type="Proteomes" id="UP000075374">
    <property type="component" value="Unassembled WGS sequence"/>
</dbReference>
<keyword evidence="2" id="KW-0813">Transport</keyword>
<sequence>MGLLYTIKGYRSLPKDVIVLFFARIINSIGSFVYPFLAMFLTERMGMSSNKVGQFMMIAAIGGALGSIVGGKLSDHIGRKKIILVFQSMAAIMLIPCGALVKSILIPWFLVLYNFFNGAVQPANAAMIADLTDKKNRQQAFSLLYLGINIGVAIGPFIAGILYKKYIRWIFWGDALTTVISLILVTILVKETIPSPLEDKEHIHKYIDDEEKSESGSILSVMLKRPALLVFSLVSIIYSFVYAQSNFAIPLQVKALFPEEGALMFGTLMSVNAFVVVFFTVIIIHLTRKNKSIFNIALSGIFYAVGFGMLYYTEKYIFFIISTIIWTTGEILSATNQGVYIANHTPRSHRGRVNSIIPIISGIGNAIGPRVMGAYIENREVKAAWPIVFILSIIGALLMYGLSLKEVKAKFGESEKRSVKLT</sequence>
<feature type="transmembrane region" description="Helical" evidence="7">
    <location>
        <begin position="21"/>
        <end position="40"/>
    </location>
</feature>
<feature type="transmembrane region" description="Helical" evidence="7">
    <location>
        <begin position="353"/>
        <end position="371"/>
    </location>
</feature>
<dbReference type="PATRIC" id="fig|1121305.3.peg.1510"/>
<comment type="subcellular location">
    <subcellularLocation>
        <location evidence="1">Cell membrane</location>
        <topology evidence="1">Multi-pass membrane protein</topology>
    </subcellularLocation>
</comment>
<proteinExistence type="predicted"/>
<dbReference type="InterPro" id="IPR050171">
    <property type="entry name" value="MFS_Transporters"/>
</dbReference>
<accession>A0A151AM99</accession>
<feature type="transmembrane region" description="Helical" evidence="7">
    <location>
        <begin position="318"/>
        <end position="341"/>
    </location>
</feature>
<dbReference type="EMBL" id="LTBB01000007">
    <property type="protein sequence ID" value="KYH28775.1"/>
    <property type="molecule type" value="Genomic_DNA"/>
</dbReference>
<dbReference type="InterPro" id="IPR036259">
    <property type="entry name" value="MFS_trans_sf"/>
</dbReference>
<feature type="transmembrane region" description="Helical" evidence="7">
    <location>
        <begin position="293"/>
        <end position="312"/>
    </location>
</feature>
<dbReference type="RefSeq" id="WP_061858358.1">
    <property type="nucleotide sequence ID" value="NZ_LTBB01000007.1"/>
</dbReference>
<evidence type="ECO:0000256" key="3">
    <source>
        <dbReference type="ARBA" id="ARBA00022475"/>
    </source>
</evidence>
<gene>
    <name evidence="9" type="primary">pbuE</name>
    <name evidence="9" type="ORF">CLCOL_15060</name>
</gene>
<organism evidence="9 10">
    <name type="scientific">Clostridium colicanis DSM 13634</name>
    <dbReference type="NCBI Taxonomy" id="1121305"/>
    <lineage>
        <taxon>Bacteria</taxon>
        <taxon>Bacillati</taxon>
        <taxon>Bacillota</taxon>
        <taxon>Clostridia</taxon>
        <taxon>Eubacteriales</taxon>
        <taxon>Clostridiaceae</taxon>
        <taxon>Clostridium</taxon>
    </lineage>
</organism>
<keyword evidence="3" id="KW-1003">Cell membrane</keyword>
<feature type="transmembrane region" description="Helical" evidence="7">
    <location>
        <begin position="227"/>
        <end position="243"/>
    </location>
</feature>
<name>A0A151AM99_9CLOT</name>
<feature type="domain" description="Major facilitator superfamily (MFS) profile" evidence="8">
    <location>
        <begin position="16"/>
        <end position="407"/>
    </location>
</feature>
<evidence type="ECO:0000256" key="1">
    <source>
        <dbReference type="ARBA" id="ARBA00004651"/>
    </source>
</evidence>
<keyword evidence="4 7" id="KW-0812">Transmembrane</keyword>
<feature type="transmembrane region" description="Helical" evidence="7">
    <location>
        <begin position="169"/>
        <end position="189"/>
    </location>
</feature>
<feature type="transmembrane region" description="Helical" evidence="7">
    <location>
        <begin position="383"/>
        <end position="402"/>
    </location>
</feature>
<dbReference type="InterPro" id="IPR011701">
    <property type="entry name" value="MFS"/>
</dbReference>
<evidence type="ECO:0000259" key="8">
    <source>
        <dbReference type="PROSITE" id="PS50850"/>
    </source>
</evidence>
<evidence type="ECO:0000256" key="5">
    <source>
        <dbReference type="ARBA" id="ARBA00022989"/>
    </source>
</evidence>
<feature type="transmembrane region" description="Helical" evidence="7">
    <location>
        <begin position="263"/>
        <end position="286"/>
    </location>
</feature>
<protein>
    <submittedName>
        <fullName evidence="9">Purine efflux pump PbuE</fullName>
    </submittedName>
</protein>
<dbReference type="PANTHER" id="PTHR23517">
    <property type="entry name" value="RESISTANCE PROTEIN MDTM, PUTATIVE-RELATED-RELATED"/>
    <property type="match status" value="1"/>
</dbReference>
<dbReference type="SUPFAM" id="SSF103473">
    <property type="entry name" value="MFS general substrate transporter"/>
    <property type="match status" value="1"/>
</dbReference>